<dbReference type="Proteomes" id="UP000663829">
    <property type="component" value="Unassembled WGS sequence"/>
</dbReference>
<evidence type="ECO:0000313" key="3">
    <source>
        <dbReference type="EMBL" id="CAF1493629.1"/>
    </source>
</evidence>
<dbReference type="InterPro" id="IPR050952">
    <property type="entry name" value="TRIM-NHL_E3_ligases"/>
</dbReference>
<dbReference type="GO" id="GO:0061630">
    <property type="term" value="F:ubiquitin protein ligase activity"/>
    <property type="evidence" value="ECO:0007669"/>
    <property type="project" value="TreeGrafter"/>
</dbReference>
<dbReference type="EMBL" id="CAJOBC010087420">
    <property type="protein sequence ID" value="CAF4356446.1"/>
    <property type="molecule type" value="Genomic_DNA"/>
</dbReference>
<keyword evidence="1" id="KW-0677">Repeat</keyword>
<sequence length="452" mass="51875">MKKFLINGTHPWQDVNQGCKHTLSVARHHRSDIQYTRTNMSQFQFDHSILCSTPQSMGGFVRRAMKRQNENKENITGEDDYIEEKKPRLLDDDENLLSSSSWPTPSMDDSTEVYSSFDEQNASYLCRTPLGRIVNNQARHAWHPRDTDGLESRHYNLSSVKRRNRRGVYPSTRVRNGVTREIIEYSSTLGSYGSGPSSFKEPNGLAVFSNGFIAVVDTNSHTVKIFDSFGHYHSSFGHPGKNEGDLLYPYRCAVMPHTDDLVVVQRRPKPQIQIFTSDGIFKTRFGEHLREPRAFSIDSLQQILVIESKVMTLHIFDGNNDGRVLGCYNLRQHLQFPTGICSNVDKNEIFISDNQLHCVQIVSYQGQYLRCLRDQNFILYPICLKLNSKSHLIVVDNHHGLNMTVYDENQQRIGAFSSRTCHAQILDATLGMNDTMFVATRDYRVYQYELPC</sequence>
<evidence type="ECO:0000256" key="2">
    <source>
        <dbReference type="PROSITE-ProRule" id="PRU00504"/>
    </source>
</evidence>
<evidence type="ECO:0000256" key="1">
    <source>
        <dbReference type="ARBA" id="ARBA00022737"/>
    </source>
</evidence>
<evidence type="ECO:0000313" key="5">
    <source>
        <dbReference type="Proteomes" id="UP000663829"/>
    </source>
</evidence>
<evidence type="ECO:0000313" key="4">
    <source>
        <dbReference type="EMBL" id="CAF4356446.1"/>
    </source>
</evidence>
<dbReference type="InterPro" id="IPR001258">
    <property type="entry name" value="NHL_repeat"/>
</dbReference>
<reference evidence="3" key="1">
    <citation type="submission" date="2021-02" db="EMBL/GenBank/DDBJ databases">
        <authorList>
            <person name="Nowell W R."/>
        </authorList>
    </citation>
    <scope>NUCLEOTIDE SEQUENCE</scope>
</reference>
<dbReference type="GO" id="GO:0000209">
    <property type="term" value="P:protein polyubiquitination"/>
    <property type="evidence" value="ECO:0007669"/>
    <property type="project" value="TreeGrafter"/>
</dbReference>
<dbReference type="GO" id="GO:0043161">
    <property type="term" value="P:proteasome-mediated ubiquitin-dependent protein catabolic process"/>
    <property type="evidence" value="ECO:0007669"/>
    <property type="project" value="TreeGrafter"/>
</dbReference>
<proteinExistence type="predicted"/>
<accession>A0A815SLU6</accession>
<protein>
    <submittedName>
        <fullName evidence="3">Uncharacterized protein</fullName>
    </submittedName>
</protein>
<dbReference type="Proteomes" id="UP000681722">
    <property type="component" value="Unassembled WGS sequence"/>
</dbReference>
<keyword evidence="5" id="KW-1185">Reference proteome</keyword>
<dbReference type="Gene3D" id="2.120.10.30">
    <property type="entry name" value="TolB, C-terminal domain"/>
    <property type="match status" value="1"/>
</dbReference>
<feature type="repeat" description="NHL" evidence="2">
    <location>
        <begin position="186"/>
        <end position="229"/>
    </location>
</feature>
<dbReference type="SUPFAM" id="SSF101898">
    <property type="entry name" value="NHL repeat"/>
    <property type="match status" value="1"/>
</dbReference>
<dbReference type="GO" id="GO:0008270">
    <property type="term" value="F:zinc ion binding"/>
    <property type="evidence" value="ECO:0007669"/>
    <property type="project" value="UniProtKB-KW"/>
</dbReference>
<dbReference type="PANTHER" id="PTHR24104:SF25">
    <property type="entry name" value="PROTEIN LIN-41"/>
    <property type="match status" value="1"/>
</dbReference>
<comment type="caution">
    <text evidence="3">The sequence shown here is derived from an EMBL/GenBank/DDBJ whole genome shotgun (WGS) entry which is preliminary data.</text>
</comment>
<organism evidence="3 5">
    <name type="scientific">Didymodactylos carnosus</name>
    <dbReference type="NCBI Taxonomy" id="1234261"/>
    <lineage>
        <taxon>Eukaryota</taxon>
        <taxon>Metazoa</taxon>
        <taxon>Spiralia</taxon>
        <taxon>Gnathifera</taxon>
        <taxon>Rotifera</taxon>
        <taxon>Eurotatoria</taxon>
        <taxon>Bdelloidea</taxon>
        <taxon>Philodinida</taxon>
        <taxon>Philodinidae</taxon>
        <taxon>Didymodactylos</taxon>
    </lineage>
</organism>
<dbReference type="PROSITE" id="PS51125">
    <property type="entry name" value="NHL"/>
    <property type="match status" value="1"/>
</dbReference>
<name>A0A815SLU6_9BILA</name>
<dbReference type="EMBL" id="CAJNOQ010021921">
    <property type="protein sequence ID" value="CAF1493629.1"/>
    <property type="molecule type" value="Genomic_DNA"/>
</dbReference>
<dbReference type="Pfam" id="PF01436">
    <property type="entry name" value="NHL"/>
    <property type="match status" value="1"/>
</dbReference>
<gene>
    <name evidence="3" type="ORF">GPM918_LOCUS36370</name>
    <name evidence="4" type="ORF">SRO942_LOCUS37106</name>
</gene>
<dbReference type="InterPro" id="IPR011042">
    <property type="entry name" value="6-blade_b-propeller_TolB-like"/>
</dbReference>
<dbReference type="PANTHER" id="PTHR24104">
    <property type="entry name" value="E3 UBIQUITIN-PROTEIN LIGASE NHLRC1-RELATED"/>
    <property type="match status" value="1"/>
</dbReference>
<dbReference type="OrthoDB" id="342730at2759"/>
<dbReference type="AlphaFoldDB" id="A0A815SLU6"/>